<comment type="caution">
    <text evidence="1">The sequence shown here is derived from an EMBL/GenBank/DDBJ whole genome shotgun (WGS) entry which is preliminary data.</text>
</comment>
<keyword evidence="2" id="KW-1185">Reference proteome</keyword>
<gene>
    <name evidence="1" type="ORF">L6164_020745</name>
</gene>
<evidence type="ECO:0000313" key="1">
    <source>
        <dbReference type="EMBL" id="KAI4328388.1"/>
    </source>
</evidence>
<dbReference type="Proteomes" id="UP000828941">
    <property type="component" value="Chromosome 8"/>
</dbReference>
<reference evidence="1 2" key="1">
    <citation type="journal article" date="2022" name="DNA Res.">
        <title>Chromosomal-level genome assembly of the orchid tree Bauhinia variegata (Leguminosae; Cercidoideae) supports the allotetraploid origin hypothesis of Bauhinia.</title>
        <authorList>
            <person name="Zhong Y."/>
            <person name="Chen Y."/>
            <person name="Zheng D."/>
            <person name="Pang J."/>
            <person name="Liu Y."/>
            <person name="Luo S."/>
            <person name="Meng S."/>
            <person name="Qian L."/>
            <person name="Wei D."/>
            <person name="Dai S."/>
            <person name="Zhou R."/>
        </authorList>
    </citation>
    <scope>NUCLEOTIDE SEQUENCE [LARGE SCALE GENOMIC DNA]</scope>
    <source>
        <strain evidence="1">BV-YZ2020</strain>
    </source>
</reference>
<evidence type="ECO:0000313" key="2">
    <source>
        <dbReference type="Proteomes" id="UP000828941"/>
    </source>
</evidence>
<dbReference type="EMBL" id="CM039433">
    <property type="protein sequence ID" value="KAI4328388.1"/>
    <property type="molecule type" value="Genomic_DNA"/>
</dbReference>
<proteinExistence type="predicted"/>
<name>A0ACB9MWE8_BAUVA</name>
<protein>
    <submittedName>
        <fullName evidence="1">Uncharacterized protein</fullName>
    </submittedName>
</protein>
<sequence>MLVLRLIKFGKMGSFATEFPYIRIFQNFIKKNMKILFPNQAATTRDFCVYVPYYVYECSCKSNCFYSHSQVSRQNVEKFLIYAFRNIFHINATTNNKPIS</sequence>
<organism evidence="1 2">
    <name type="scientific">Bauhinia variegata</name>
    <name type="common">Purple orchid tree</name>
    <name type="synonym">Phanera variegata</name>
    <dbReference type="NCBI Taxonomy" id="167791"/>
    <lineage>
        <taxon>Eukaryota</taxon>
        <taxon>Viridiplantae</taxon>
        <taxon>Streptophyta</taxon>
        <taxon>Embryophyta</taxon>
        <taxon>Tracheophyta</taxon>
        <taxon>Spermatophyta</taxon>
        <taxon>Magnoliopsida</taxon>
        <taxon>eudicotyledons</taxon>
        <taxon>Gunneridae</taxon>
        <taxon>Pentapetalae</taxon>
        <taxon>rosids</taxon>
        <taxon>fabids</taxon>
        <taxon>Fabales</taxon>
        <taxon>Fabaceae</taxon>
        <taxon>Cercidoideae</taxon>
        <taxon>Cercideae</taxon>
        <taxon>Bauhiniinae</taxon>
        <taxon>Bauhinia</taxon>
    </lineage>
</organism>
<accession>A0ACB9MWE8</accession>